<keyword evidence="1" id="KW-0539">Nucleus</keyword>
<dbReference type="AlphaFoldDB" id="A0A2T4A949"/>
<name>A0A2T4A949_TRIHA</name>
<evidence type="ECO:0000259" key="2">
    <source>
        <dbReference type="Pfam" id="PF04082"/>
    </source>
</evidence>
<evidence type="ECO:0000256" key="1">
    <source>
        <dbReference type="ARBA" id="ARBA00023242"/>
    </source>
</evidence>
<keyword evidence="4" id="KW-1185">Reference proteome</keyword>
<sequence>MPIENSFSNIFPKLELDYLAQGICRGINSRLNQVHPRAIPCATVASIRPPKHHAHIILSKINESISNHLTAQYANFGKASPYSDTTDLHNGPRALPCPDEAPDQGAQALIRGCKEIAEGAGLPAPEMMLDPSLGGRDVVQYYSEMHYATMMGEVVTGERIRRVTRVIVKEKGSPVDNRILLDALDPTDREYLTQKCAFSLPPKHYCCSEAFLQSYFRLAYPTCPVFDPYEFIQSYDSGTYSFFLLQAVLANAALFVPQKILEASGFASRAEAIEKFCTRAALLYDFNCEKSQLRLLQGSAVLAMTGFSGTGDKDFSYWYHNAIRLAIKMGIHHQGFNTHEIDSATYRLYQRIWWTLYSRDIMLLFSGVENKSLLGSSTESLTALPPVEMWVPENISPSCASVLPPLTLLESLYFVENCKLATIASHCLSVAKSGSPNSLAHIQEAFSTWHASVAEPLLPNPGQDPRDNPWHIVLIATSYRFQCMLFRWLRKHWEVKDSLLSENANSCLKLAMYELDAMIGRALAYDMLRNLPIAFLICAPAVLALHLEIVLKSAEPDELKSRSLIYIQQSLICMKQCRDLPQIEVALGVAEWVLAKKALLPNWSHEVVPNGETSHHTVQRSSRDWFYSAHNTESQSSQDDLAETDVTLDDFLVFGLPENMMFNY</sequence>
<dbReference type="Proteomes" id="UP000241690">
    <property type="component" value="Unassembled WGS sequence"/>
</dbReference>
<dbReference type="EMBL" id="KZ679681">
    <property type="protein sequence ID" value="PTB53615.1"/>
    <property type="molecule type" value="Genomic_DNA"/>
</dbReference>
<evidence type="ECO:0000313" key="4">
    <source>
        <dbReference type="Proteomes" id="UP000241690"/>
    </source>
</evidence>
<feature type="domain" description="Xylanolytic transcriptional activator regulatory" evidence="2">
    <location>
        <begin position="212"/>
        <end position="366"/>
    </location>
</feature>
<dbReference type="InterPro" id="IPR007219">
    <property type="entry name" value="XnlR_reg_dom"/>
</dbReference>
<dbReference type="GeneID" id="36629393"/>
<dbReference type="GO" id="GO:0006351">
    <property type="term" value="P:DNA-templated transcription"/>
    <property type="evidence" value="ECO:0007669"/>
    <property type="project" value="InterPro"/>
</dbReference>
<protein>
    <recommendedName>
        <fullName evidence="2">Xylanolytic transcriptional activator regulatory domain-containing protein</fullName>
    </recommendedName>
</protein>
<accession>A0A2T4A949</accession>
<dbReference type="PANTHER" id="PTHR47425">
    <property type="entry name" value="FARB-RELATED"/>
    <property type="match status" value="1"/>
</dbReference>
<organism evidence="3 4">
    <name type="scientific">Trichoderma harzianum CBS 226.95</name>
    <dbReference type="NCBI Taxonomy" id="983964"/>
    <lineage>
        <taxon>Eukaryota</taxon>
        <taxon>Fungi</taxon>
        <taxon>Dikarya</taxon>
        <taxon>Ascomycota</taxon>
        <taxon>Pezizomycotina</taxon>
        <taxon>Sordariomycetes</taxon>
        <taxon>Hypocreomycetidae</taxon>
        <taxon>Hypocreales</taxon>
        <taxon>Hypocreaceae</taxon>
        <taxon>Trichoderma</taxon>
    </lineage>
</organism>
<gene>
    <name evidence="3" type="ORF">M431DRAFT_531323</name>
</gene>
<dbReference type="GO" id="GO:0008270">
    <property type="term" value="F:zinc ion binding"/>
    <property type="evidence" value="ECO:0007669"/>
    <property type="project" value="InterPro"/>
</dbReference>
<proteinExistence type="predicted"/>
<dbReference type="InterPro" id="IPR052761">
    <property type="entry name" value="Fungal_Detox/Toxin_TFs"/>
</dbReference>
<evidence type="ECO:0000313" key="3">
    <source>
        <dbReference type="EMBL" id="PTB53615.1"/>
    </source>
</evidence>
<reference evidence="3 4" key="1">
    <citation type="submission" date="2016-07" db="EMBL/GenBank/DDBJ databases">
        <title>Multiple horizontal gene transfer events from other fungi enriched the ability of initially mycotrophic Trichoderma (Ascomycota) to feed on dead plant biomass.</title>
        <authorList>
            <consortium name="DOE Joint Genome Institute"/>
            <person name="Aerts A."/>
            <person name="Atanasova L."/>
            <person name="Chenthamara K."/>
            <person name="Zhang J."/>
            <person name="Grujic M."/>
            <person name="Henrissat B."/>
            <person name="Kuo A."/>
            <person name="Salamov A."/>
            <person name="Lipzen A."/>
            <person name="Labutti K."/>
            <person name="Barry K."/>
            <person name="Miao Y."/>
            <person name="Rahimi M.J."/>
            <person name="Shen Q."/>
            <person name="Grigoriev I.V."/>
            <person name="Kubicek C.P."/>
            <person name="Druzhinina I.S."/>
        </authorList>
    </citation>
    <scope>NUCLEOTIDE SEQUENCE [LARGE SCALE GENOMIC DNA]</scope>
    <source>
        <strain evidence="3 4">CBS 226.95</strain>
    </source>
</reference>
<dbReference type="RefSeq" id="XP_024773292.1">
    <property type="nucleotide sequence ID" value="XM_024920824.1"/>
</dbReference>
<dbReference type="Pfam" id="PF04082">
    <property type="entry name" value="Fungal_trans"/>
    <property type="match status" value="1"/>
</dbReference>
<dbReference type="PANTHER" id="PTHR47425:SF2">
    <property type="entry name" value="FARB-RELATED"/>
    <property type="match status" value="1"/>
</dbReference>
<dbReference type="GO" id="GO:0003677">
    <property type="term" value="F:DNA binding"/>
    <property type="evidence" value="ECO:0007669"/>
    <property type="project" value="InterPro"/>
</dbReference>
<dbReference type="CDD" id="cd12148">
    <property type="entry name" value="fungal_TF_MHR"/>
    <property type="match status" value="1"/>
</dbReference>